<proteinExistence type="predicted"/>
<evidence type="ECO:0000256" key="1">
    <source>
        <dbReference type="SAM" id="MobiDB-lite"/>
    </source>
</evidence>
<name>A0A7S3L3L3_9STRA</name>
<feature type="compositionally biased region" description="Gly residues" evidence="1">
    <location>
        <begin position="21"/>
        <end position="47"/>
    </location>
</feature>
<feature type="compositionally biased region" description="Basic residues" evidence="1">
    <location>
        <begin position="537"/>
        <end position="547"/>
    </location>
</feature>
<protein>
    <submittedName>
        <fullName evidence="2">Uncharacterized protein</fullName>
    </submittedName>
</protein>
<organism evidence="2">
    <name type="scientific">Amphora coffeiformis</name>
    <dbReference type="NCBI Taxonomy" id="265554"/>
    <lineage>
        <taxon>Eukaryota</taxon>
        <taxon>Sar</taxon>
        <taxon>Stramenopiles</taxon>
        <taxon>Ochrophyta</taxon>
        <taxon>Bacillariophyta</taxon>
        <taxon>Bacillariophyceae</taxon>
        <taxon>Bacillariophycidae</taxon>
        <taxon>Thalassiophysales</taxon>
        <taxon>Catenulaceae</taxon>
        <taxon>Amphora</taxon>
    </lineage>
</organism>
<dbReference type="AlphaFoldDB" id="A0A7S3L3L3"/>
<sequence length="547" mass="57001">MFGSSTAFGSSSSSNAPAPPAGGGGFSFGSGGNAPAPTGGGGGGGFSFGNNPAPAPSIGAFGAAPTTTTTTAFGGGSAFGATAPAPSAGGFSFGSSNPAPAPFGSPAPATNTGGFGSAFGSNPAPAASSWGNPAPAPFGSTLGQQQEQQQQQHVPFTGKTLYKDLPQQYRQSIDQIVDKIMNHRRTMARVQSMGPSLLVEHDDGKGGKYIPLHAELNQLRKETETFLMPQVLELYQQVVTLREAVRDSMTSTILYAKWPIEAQAAHRQVSLTMPEEKKDDRGTQIHGDIQSRLERQMVHVDRIQKFPSPFFWQALEDFQGRLQQLQAIQDQIKARAHQEDWDEMPVTYLIMKQDEKLFMIRRHLKQLDAQMEQIRMHYARVETKKPNVLEEADLLEAAHERQVAEEYRRQTLLAPATAPGPTSSSAPAPAFGAPAPSAFGGGFGSSTTSSFSFGAPTPAASTSAVPSSSLFGSTATSTTTPAFGAAPAPGAPATGPVSFGSTTGFGAAPAPGAAAAPATSFSGFGPAATTAPTTPSTKKKPGSRRRK</sequence>
<evidence type="ECO:0000313" key="2">
    <source>
        <dbReference type="EMBL" id="CAE0405726.1"/>
    </source>
</evidence>
<feature type="region of interest" description="Disordered" evidence="1">
    <location>
        <begin position="453"/>
        <end position="475"/>
    </location>
</feature>
<feature type="compositionally biased region" description="Low complexity" evidence="1">
    <location>
        <begin position="502"/>
        <end position="536"/>
    </location>
</feature>
<feature type="region of interest" description="Disordered" evidence="1">
    <location>
        <begin position="114"/>
        <end position="153"/>
    </location>
</feature>
<dbReference type="EMBL" id="HBIM01004337">
    <property type="protein sequence ID" value="CAE0405726.1"/>
    <property type="molecule type" value="Transcribed_RNA"/>
</dbReference>
<gene>
    <name evidence="2" type="ORF">ACOF00016_LOCUS3708</name>
</gene>
<feature type="compositionally biased region" description="Low complexity" evidence="1">
    <location>
        <begin position="1"/>
        <end position="16"/>
    </location>
</feature>
<feature type="region of interest" description="Disordered" evidence="1">
    <location>
        <begin position="502"/>
        <end position="547"/>
    </location>
</feature>
<feature type="region of interest" description="Disordered" evidence="1">
    <location>
        <begin position="1"/>
        <end position="53"/>
    </location>
</feature>
<accession>A0A7S3L3L3</accession>
<reference evidence="2" key="1">
    <citation type="submission" date="2021-01" db="EMBL/GenBank/DDBJ databases">
        <authorList>
            <person name="Corre E."/>
            <person name="Pelletier E."/>
            <person name="Niang G."/>
            <person name="Scheremetjew M."/>
            <person name="Finn R."/>
            <person name="Kale V."/>
            <person name="Holt S."/>
            <person name="Cochrane G."/>
            <person name="Meng A."/>
            <person name="Brown T."/>
            <person name="Cohen L."/>
        </authorList>
    </citation>
    <scope>NUCLEOTIDE SEQUENCE</scope>
    <source>
        <strain evidence="2">CCMP127</strain>
    </source>
</reference>